<feature type="domain" description="GerMN" evidence="8">
    <location>
        <begin position="200"/>
        <end position="283"/>
    </location>
</feature>
<dbReference type="AlphaFoldDB" id="A0A6B8W2B9"/>
<dbReference type="Proteomes" id="UP000424462">
    <property type="component" value="Chromosome"/>
</dbReference>
<dbReference type="Pfam" id="PF25976">
    <property type="entry name" value="LpqB_N"/>
    <property type="match status" value="1"/>
</dbReference>
<dbReference type="InterPro" id="IPR018910">
    <property type="entry name" value="LpqB_C"/>
</dbReference>
<organism evidence="9 10">
    <name type="scientific">Corynebacterium occultum</name>
    <dbReference type="NCBI Taxonomy" id="2675219"/>
    <lineage>
        <taxon>Bacteria</taxon>
        <taxon>Bacillati</taxon>
        <taxon>Actinomycetota</taxon>
        <taxon>Actinomycetes</taxon>
        <taxon>Mycobacteriales</taxon>
        <taxon>Corynebacteriaceae</taxon>
        <taxon>Corynebacterium</taxon>
    </lineage>
</organism>
<dbReference type="PROSITE" id="PS51257">
    <property type="entry name" value="PROKAR_LIPOPROTEIN"/>
    <property type="match status" value="1"/>
</dbReference>
<evidence type="ECO:0000256" key="2">
    <source>
        <dbReference type="ARBA" id="ARBA00022729"/>
    </source>
</evidence>
<dbReference type="RefSeq" id="WP_156230219.1">
    <property type="nucleotide sequence ID" value="NZ_CP046455.1"/>
</dbReference>
<accession>A0A6B8W2B9</accession>
<evidence type="ECO:0000256" key="3">
    <source>
        <dbReference type="ARBA" id="ARBA00023136"/>
    </source>
</evidence>
<evidence type="ECO:0000259" key="8">
    <source>
        <dbReference type="SMART" id="SM00909"/>
    </source>
</evidence>
<dbReference type="GO" id="GO:0005886">
    <property type="term" value="C:plasma membrane"/>
    <property type="evidence" value="ECO:0007669"/>
    <property type="project" value="UniProtKB-SubCell"/>
</dbReference>
<dbReference type="EMBL" id="CP046455">
    <property type="protein sequence ID" value="QGU06631.1"/>
    <property type="molecule type" value="Genomic_DNA"/>
</dbReference>
<keyword evidence="4 6" id="KW-0564">Palmitate</keyword>
<comment type="subcellular location">
    <subcellularLocation>
        <location evidence="6">Cell membrane</location>
        <topology evidence="6">Lipid-anchor</topology>
    </subcellularLocation>
</comment>
<keyword evidence="10" id="KW-1185">Reference proteome</keyword>
<dbReference type="SUPFAM" id="SSF63829">
    <property type="entry name" value="Calcium-dependent phosphotriesterase"/>
    <property type="match status" value="1"/>
</dbReference>
<dbReference type="Pfam" id="PF10646">
    <property type="entry name" value="Germane"/>
    <property type="match status" value="1"/>
</dbReference>
<feature type="chain" id="PRO_5038777308" description="Lipoprotein LpqB" evidence="7">
    <location>
        <begin position="20"/>
        <end position="567"/>
    </location>
</feature>
<dbReference type="InterPro" id="IPR019606">
    <property type="entry name" value="GerMN"/>
</dbReference>
<evidence type="ECO:0000256" key="6">
    <source>
        <dbReference type="HAMAP-Rule" id="MF_01373"/>
    </source>
</evidence>
<keyword evidence="1 6" id="KW-1003">Cell membrane</keyword>
<evidence type="ECO:0000256" key="5">
    <source>
        <dbReference type="ARBA" id="ARBA00023288"/>
    </source>
</evidence>
<dbReference type="KEGG" id="cok:COCCU_03385"/>
<evidence type="ECO:0000313" key="9">
    <source>
        <dbReference type="EMBL" id="QGU06631.1"/>
    </source>
</evidence>
<sequence precursor="true">MNKFLRSALGILLSGALLAGCTSLPSDTEPQALRPFSPGEPVDAEIQPTPGAEPDLLLRDFFTASARPSMDYEAARSFLAEEANQVWNPQASTLIVDRVDLITQAGATAAERTFAVRGNVIGQLAEGGAYQVENGVYEAQIEMEKEDGEWRISSLPEGVVLERTELRNQYEPHNLYFFEPGGRLLVSDRRWVYAGQETLDSVLISLMMEGPGANIAPAVDFSLPAEAVFSGVQDGIYKFSGLAGLDTSERQSFAAQLVWTLAMANIPGPYAVEVDGLPISENFPVLSTDDFAEFNPRANVGTPAPLYALNEGRLLRVGANQANPVEGDLREISDIESADITSDRTGAVVRRRGDESVLALGGVNEPLGEVLRADSISRPSFEPDHAAVWVAVDGNRVTRVVRSTATGEVVQSEVDTSFLNEMDGEISVLRLSRDGARVAMIIGGRVYTGVVNRPGTGQRRIVNVQEMAPQLAGSALALDWQPDGSLLVGTSSPESPIWRVEKDGSAVASLPSGNITAPVVAVAASSSTLYVTDARAVLQMPVNGGDSAFWREVPGLQGMRSSPVVAN</sequence>
<dbReference type="NCBIfam" id="NF010141">
    <property type="entry name" value="PRK13616.1"/>
    <property type="match status" value="1"/>
</dbReference>
<gene>
    <name evidence="6 9" type="primary">lpqB</name>
    <name evidence="9" type="ORF">COCCU_03385</name>
</gene>
<evidence type="ECO:0000256" key="4">
    <source>
        <dbReference type="ARBA" id="ARBA00023139"/>
    </source>
</evidence>
<dbReference type="Pfam" id="PF10647">
    <property type="entry name" value="Gmad1"/>
    <property type="match status" value="1"/>
</dbReference>
<keyword evidence="2 6" id="KW-0732">Signal</keyword>
<protein>
    <recommendedName>
        <fullName evidence="6">Lipoprotein LpqB</fullName>
    </recommendedName>
</protein>
<dbReference type="InterPro" id="IPR059026">
    <property type="entry name" value="LpqB_N"/>
</dbReference>
<comment type="similarity">
    <text evidence="6">Belongs to the LpqB lipoprotein family.</text>
</comment>
<name>A0A6B8W2B9_9CORY</name>
<evidence type="ECO:0000256" key="7">
    <source>
        <dbReference type="SAM" id="SignalP"/>
    </source>
</evidence>
<dbReference type="InterPro" id="IPR023959">
    <property type="entry name" value="LpqB"/>
</dbReference>
<dbReference type="HAMAP" id="MF_01373">
    <property type="entry name" value="LpqB_lipoprot"/>
    <property type="match status" value="1"/>
</dbReference>
<evidence type="ECO:0000313" key="10">
    <source>
        <dbReference type="Proteomes" id="UP000424462"/>
    </source>
</evidence>
<keyword evidence="3 6" id="KW-0472">Membrane</keyword>
<evidence type="ECO:0000256" key="1">
    <source>
        <dbReference type="ARBA" id="ARBA00022475"/>
    </source>
</evidence>
<proteinExistence type="inferred from homology"/>
<keyword evidence="5 6" id="KW-0449">Lipoprotein</keyword>
<dbReference type="SMART" id="SM00909">
    <property type="entry name" value="Germane"/>
    <property type="match status" value="1"/>
</dbReference>
<reference evidence="9 10" key="1">
    <citation type="submission" date="2019-11" db="EMBL/GenBank/DDBJ databases">
        <title>Complete genome sequence of Corynebacterium kalinowskii 1959, a novel Corynebacterium species isolated from soil of a small paddock in Vilsendorf, Germany.</title>
        <authorList>
            <person name="Schaffert L."/>
            <person name="Ruwe M."/>
            <person name="Milse J."/>
            <person name="Hanuschka K."/>
            <person name="Ortseifen V."/>
            <person name="Droste J."/>
            <person name="Brandt D."/>
            <person name="Schlueter L."/>
            <person name="Kutter Y."/>
            <person name="Vinke S."/>
            <person name="Viehoefer P."/>
            <person name="Jacob L."/>
            <person name="Luebke N.-C."/>
            <person name="Schulte-Berndt E."/>
            <person name="Hain C."/>
            <person name="Linder M."/>
            <person name="Schmidt P."/>
            <person name="Wollenschlaeger L."/>
            <person name="Luttermann T."/>
            <person name="Thieme E."/>
            <person name="Hassa J."/>
            <person name="Haak M."/>
            <person name="Wittchen M."/>
            <person name="Mentz A."/>
            <person name="Persicke M."/>
            <person name="Busche T."/>
            <person name="Ruckert C."/>
        </authorList>
    </citation>
    <scope>NUCLEOTIDE SEQUENCE [LARGE SCALE GENOMIC DNA]</scope>
    <source>
        <strain evidence="9 10">2039</strain>
    </source>
</reference>
<feature type="signal peptide" evidence="7">
    <location>
        <begin position="1"/>
        <end position="19"/>
    </location>
</feature>